<keyword evidence="2 6" id="KW-0812">Transmembrane</keyword>
<dbReference type="AlphaFoldDB" id="A0A1D1VXJ5"/>
<proteinExistence type="predicted"/>
<dbReference type="SUPFAM" id="SSF81321">
    <property type="entry name" value="Family A G protein-coupled receptor-like"/>
    <property type="match status" value="1"/>
</dbReference>
<feature type="compositionally biased region" description="Low complexity" evidence="5">
    <location>
        <begin position="1"/>
        <end position="16"/>
    </location>
</feature>
<evidence type="ECO:0000259" key="7">
    <source>
        <dbReference type="PROSITE" id="PS50262"/>
    </source>
</evidence>
<comment type="subcellular location">
    <subcellularLocation>
        <location evidence="1">Membrane</location>
    </subcellularLocation>
</comment>
<protein>
    <recommendedName>
        <fullName evidence="7">G-protein coupled receptors family 1 profile domain-containing protein</fullName>
    </recommendedName>
</protein>
<feature type="transmembrane region" description="Helical" evidence="6">
    <location>
        <begin position="20"/>
        <end position="43"/>
    </location>
</feature>
<evidence type="ECO:0000256" key="3">
    <source>
        <dbReference type="ARBA" id="ARBA00022989"/>
    </source>
</evidence>
<organism evidence="8 9">
    <name type="scientific">Ramazzottius varieornatus</name>
    <name type="common">Water bear</name>
    <name type="synonym">Tardigrade</name>
    <dbReference type="NCBI Taxonomy" id="947166"/>
    <lineage>
        <taxon>Eukaryota</taxon>
        <taxon>Metazoa</taxon>
        <taxon>Ecdysozoa</taxon>
        <taxon>Tardigrada</taxon>
        <taxon>Eutardigrada</taxon>
        <taxon>Parachela</taxon>
        <taxon>Hypsibioidea</taxon>
        <taxon>Ramazzottiidae</taxon>
        <taxon>Ramazzottius</taxon>
    </lineage>
</organism>
<evidence type="ECO:0000313" key="9">
    <source>
        <dbReference type="Proteomes" id="UP000186922"/>
    </source>
</evidence>
<dbReference type="PROSITE" id="PS50262">
    <property type="entry name" value="G_PROTEIN_RECEP_F1_2"/>
    <property type="match status" value="1"/>
</dbReference>
<dbReference type="InterPro" id="IPR017452">
    <property type="entry name" value="GPCR_Rhodpsn_7TM"/>
</dbReference>
<accession>A0A1D1VXJ5</accession>
<evidence type="ECO:0000256" key="6">
    <source>
        <dbReference type="SAM" id="Phobius"/>
    </source>
</evidence>
<evidence type="ECO:0000256" key="2">
    <source>
        <dbReference type="ARBA" id="ARBA00022692"/>
    </source>
</evidence>
<name>A0A1D1VXJ5_RAMVA</name>
<feature type="transmembrane region" description="Helical" evidence="6">
    <location>
        <begin position="55"/>
        <end position="76"/>
    </location>
</feature>
<dbReference type="GO" id="GO:0016020">
    <property type="term" value="C:membrane"/>
    <property type="evidence" value="ECO:0007669"/>
    <property type="project" value="UniProtKB-SubCell"/>
</dbReference>
<gene>
    <name evidence="8" type="primary">RvY_14119-1</name>
    <name evidence="8" type="synonym">RvY_14119.1</name>
    <name evidence="8" type="ORF">RvY_14119</name>
</gene>
<dbReference type="Proteomes" id="UP000186922">
    <property type="component" value="Unassembled WGS sequence"/>
</dbReference>
<evidence type="ECO:0000256" key="4">
    <source>
        <dbReference type="ARBA" id="ARBA00023136"/>
    </source>
</evidence>
<dbReference type="EMBL" id="BDGG01000010">
    <property type="protein sequence ID" value="GAV03734.1"/>
    <property type="molecule type" value="Genomic_DNA"/>
</dbReference>
<evidence type="ECO:0000313" key="8">
    <source>
        <dbReference type="EMBL" id="GAV03734.1"/>
    </source>
</evidence>
<reference evidence="8 9" key="1">
    <citation type="journal article" date="2016" name="Nat. Commun.">
        <title>Extremotolerant tardigrade genome and improved radiotolerance of human cultured cells by tardigrade-unique protein.</title>
        <authorList>
            <person name="Hashimoto T."/>
            <person name="Horikawa D.D."/>
            <person name="Saito Y."/>
            <person name="Kuwahara H."/>
            <person name="Kozuka-Hata H."/>
            <person name="Shin-I T."/>
            <person name="Minakuchi Y."/>
            <person name="Ohishi K."/>
            <person name="Motoyama A."/>
            <person name="Aizu T."/>
            <person name="Enomoto A."/>
            <person name="Kondo K."/>
            <person name="Tanaka S."/>
            <person name="Hara Y."/>
            <person name="Koshikawa S."/>
            <person name="Sagara H."/>
            <person name="Miura T."/>
            <person name="Yokobori S."/>
            <person name="Miyagawa K."/>
            <person name="Suzuki Y."/>
            <person name="Kubo T."/>
            <person name="Oyama M."/>
            <person name="Kohara Y."/>
            <person name="Fujiyama A."/>
            <person name="Arakawa K."/>
            <person name="Katayama T."/>
            <person name="Toyoda A."/>
            <person name="Kunieda T."/>
        </authorList>
    </citation>
    <scope>NUCLEOTIDE SEQUENCE [LARGE SCALE GENOMIC DNA]</scope>
    <source>
        <strain evidence="8 9">YOKOZUNA-1</strain>
    </source>
</reference>
<dbReference type="Gene3D" id="1.20.1070.10">
    <property type="entry name" value="Rhodopsin 7-helix transmembrane proteins"/>
    <property type="match status" value="1"/>
</dbReference>
<keyword evidence="9" id="KW-1185">Reference proteome</keyword>
<keyword evidence="4 6" id="KW-0472">Membrane</keyword>
<evidence type="ECO:0000256" key="5">
    <source>
        <dbReference type="SAM" id="MobiDB-lite"/>
    </source>
</evidence>
<keyword evidence="3 6" id="KW-1133">Transmembrane helix</keyword>
<dbReference type="OrthoDB" id="5781782at2759"/>
<feature type="region of interest" description="Disordered" evidence="5">
    <location>
        <begin position="1"/>
        <end position="23"/>
    </location>
</feature>
<comment type="caution">
    <text evidence="8">The sequence shown here is derived from an EMBL/GenBank/DDBJ whole genome shotgun (WGS) entry which is preliminary data.</text>
</comment>
<evidence type="ECO:0000256" key="1">
    <source>
        <dbReference type="ARBA" id="ARBA00004370"/>
    </source>
</evidence>
<feature type="domain" description="G-protein coupled receptors family 1 profile" evidence="7">
    <location>
        <begin position="37"/>
        <end position="96"/>
    </location>
</feature>
<sequence length="96" mass="10667">MDLANTSTSNSTNSSTPDSWSLPPGFAVFALITGGTSNSFLLVTFISRQGLRNSFGVYLMNLLLIDFILVFIHGPFNLIDKYNPNWYLGWKGFLLV</sequence>